<feature type="compositionally biased region" description="Polar residues" evidence="7">
    <location>
        <begin position="825"/>
        <end position="846"/>
    </location>
</feature>
<dbReference type="GO" id="GO:0055085">
    <property type="term" value="P:transmembrane transport"/>
    <property type="evidence" value="ECO:0007669"/>
    <property type="project" value="TreeGrafter"/>
</dbReference>
<proteinExistence type="inferred from homology"/>
<sequence length="892" mass="95330">MTVPATRSRNPGAVWTSDTSQEPWKTALGGHAFFCLDAGGGQSCRPATRKLIRRSTCTCQHVHPSFLAIAIAIAIAIAASTQHSRRTWAGSLFHHLDLNSPLVGSSLAMVRSLVRTWSSASSLVLALTTLLLACVPGASAARGGIGGTQMLYTSSAVYCSPPEAILISALDLKFYRENRTLEFDLSAASVQEDLRVSVSVNVNAYGLGLFSLAIDLCDTISVLCPLPTYQFQGAGIFSVPEQFVSQIPTIAFTVPNLEAVATVELTDANNTVVGCVQATLSNGKTTFQPAAKWAVLGVFALAVVSSVLHTSLASSLGAAQWRVVDVLTTIQHIPMSALLSLNYPQVFTEFARNFAWSIGLINISAIQDSILSTREKTGGARDGTFGALLQAESGKQFNPFTSAGTSSGATSAFTSWRPFSFLTLPQSGESSMQSLNAGKEGAYAAFGRLAAPLSFRMRNLGKRQVYAPYTGPGGQIASNAGSSYLPVISSNTPPPIGLGYFAELNNISPASAFLTVLVSLAMVFAALLVICVAVYVLAALLRLVTRRRGGRVAAWSRRLTGGWFLGMFCRPLFGRFVMATFQVYLVFAFWQWLRGDSWVPDLLAAVLLVVYLGGIAAIYFPVFRAVRRDGKQELFYGSTPPANAPGTAKRWGAIAHPFRPRYFWFGLVFGLVYFVRACFISFAQGYGHGLRQSIGLAATDLLFFLVLCICRPGRDKTSDFVMIFLMVFRVISWGICIALTPLADIQTIPRVVLGFALIVVTGIPIIFLFLLTVWDLISPFIRRRQWNATRLGDSELNDKSTYAFGNVGTGEGAASEPLSSDSSDNAGSPSHLSPSSTVPQRKSSLSRGEADSGAAAAAAAGGAALRPQPTQQNSTASGVSGQTVYYDARPAP</sequence>
<keyword evidence="6 8" id="KW-0472">Membrane</keyword>
<feature type="region of interest" description="Disordered" evidence="7">
    <location>
        <begin position="812"/>
        <end position="892"/>
    </location>
</feature>
<keyword evidence="3 8" id="KW-0812">Transmembrane</keyword>
<evidence type="ECO:0000256" key="2">
    <source>
        <dbReference type="ARBA" id="ARBA00010642"/>
    </source>
</evidence>
<evidence type="ECO:0000256" key="8">
    <source>
        <dbReference type="SAM" id="Phobius"/>
    </source>
</evidence>
<dbReference type="PANTHER" id="PTHR31145:SF2">
    <property type="entry name" value="FLAVIN CARRIER PROTEIN 2"/>
    <property type="match status" value="1"/>
</dbReference>
<reference evidence="11" key="1">
    <citation type="journal article" date="2014" name="Genome Announc.">
        <title>Draft Genome Sequence of the Yeast Pseudozyma antarctica Type Strain JCM10317, a Producer of the Glycolipid Biosurfactants, Mannosylerythritol Lipids.</title>
        <authorList>
            <person name="Saika A."/>
            <person name="Koike H."/>
            <person name="Hori T."/>
            <person name="Fukuoka T."/>
            <person name="Sato S."/>
            <person name="Habe H."/>
            <person name="Kitamoto D."/>
            <person name="Morita T."/>
        </authorList>
    </citation>
    <scope>NUCLEOTIDE SEQUENCE [LARGE SCALE GENOMIC DNA]</scope>
    <source>
        <strain evidence="11">JCM 10317</strain>
    </source>
</reference>
<gene>
    <name evidence="10" type="ORF">PAN0_021c6014</name>
</gene>
<dbReference type="SMART" id="SM01320">
    <property type="entry name" value="TRP_N"/>
    <property type="match status" value="1"/>
</dbReference>
<comment type="similarity">
    <text evidence="2">Belongs to the transient receptor potential (TRP) ion channel family.</text>
</comment>
<evidence type="ECO:0000259" key="9">
    <source>
        <dbReference type="SMART" id="SM01320"/>
    </source>
</evidence>
<accession>A0A081CM89</accession>
<organism evidence="10 11">
    <name type="scientific">Pseudozyma antarctica</name>
    <name type="common">Yeast</name>
    <name type="synonym">Candida antarctica</name>
    <dbReference type="NCBI Taxonomy" id="84753"/>
    <lineage>
        <taxon>Eukaryota</taxon>
        <taxon>Fungi</taxon>
        <taxon>Dikarya</taxon>
        <taxon>Basidiomycota</taxon>
        <taxon>Ustilaginomycotina</taxon>
        <taxon>Ustilaginomycetes</taxon>
        <taxon>Ustilaginales</taxon>
        <taxon>Ustilaginaceae</taxon>
        <taxon>Moesziomyces</taxon>
    </lineage>
</organism>
<feature type="domain" description="ML-like" evidence="9">
    <location>
        <begin position="149"/>
        <end position="287"/>
    </location>
</feature>
<keyword evidence="4" id="KW-0732">Signal</keyword>
<dbReference type="Pfam" id="PF06011">
    <property type="entry name" value="TRP"/>
    <property type="match status" value="1"/>
</dbReference>
<comment type="subcellular location">
    <subcellularLocation>
        <location evidence="1">Membrane</location>
        <topology evidence="1">Multi-pass membrane protein</topology>
    </subcellularLocation>
</comment>
<dbReference type="InterPro" id="IPR040241">
    <property type="entry name" value="TRP_Flc/Pkd2-like"/>
</dbReference>
<dbReference type="GO" id="GO:0009272">
    <property type="term" value="P:fungal-type cell wall biogenesis"/>
    <property type="evidence" value="ECO:0007669"/>
    <property type="project" value="TreeGrafter"/>
</dbReference>
<name>A0A081CM89_PSEA2</name>
<dbReference type="EMBL" id="DF830088">
    <property type="protein sequence ID" value="GAK67785.1"/>
    <property type="molecule type" value="Genomic_DNA"/>
</dbReference>
<evidence type="ECO:0000313" key="11">
    <source>
        <dbReference type="Proteomes" id="UP000053758"/>
    </source>
</evidence>
<feature type="transmembrane region" description="Helical" evidence="8">
    <location>
        <begin position="662"/>
        <end position="683"/>
    </location>
</feature>
<evidence type="ECO:0000313" key="10">
    <source>
        <dbReference type="EMBL" id="GAK67785.1"/>
    </source>
</evidence>
<evidence type="ECO:0000256" key="4">
    <source>
        <dbReference type="ARBA" id="ARBA00022729"/>
    </source>
</evidence>
<dbReference type="RefSeq" id="XP_014653997.1">
    <property type="nucleotide sequence ID" value="XM_014798511.1"/>
</dbReference>
<keyword evidence="5 8" id="KW-1133">Transmembrane helix</keyword>
<feature type="transmembrane region" description="Helical" evidence="8">
    <location>
        <begin position="62"/>
        <end position="80"/>
    </location>
</feature>
<feature type="compositionally biased region" description="Low complexity" evidence="7">
    <location>
        <begin position="853"/>
        <end position="864"/>
    </location>
</feature>
<dbReference type="InterPro" id="IPR032800">
    <property type="entry name" value="TRP_N"/>
</dbReference>
<evidence type="ECO:0000256" key="6">
    <source>
        <dbReference type="ARBA" id="ARBA00023136"/>
    </source>
</evidence>
<feature type="compositionally biased region" description="Polar residues" evidence="7">
    <location>
        <begin position="868"/>
        <end position="883"/>
    </location>
</feature>
<dbReference type="HOGENOM" id="CLU_013753_1_0_1"/>
<evidence type="ECO:0000256" key="1">
    <source>
        <dbReference type="ARBA" id="ARBA00004141"/>
    </source>
</evidence>
<feature type="transmembrane region" description="Helical" evidence="8">
    <location>
        <begin position="720"/>
        <end position="740"/>
    </location>
</feature>
<keyword evidence="11" id="KW-1185">Reference proteome</keyword>
<feature type="transmembrane region" description="Helical" evidence="8">
    <location>
        <begin position="562"/>
        <end position="590"/>
    </location>
</feature>
<feature type="transmembrane region" description="Helical" evidence="8">
    <location>
        <begin position="752"/>
        <end position="777"/>
    </location>
</feature>
<dbReference type="Proteomes" id="UP000053758">
    <property type="component" value="Unassembled WGS sequence"/>
</dbReference>
<feature type="transmembrane region" description="Helical" evidence="8">
    <location>
        <begin position="602"/>
        <end position="622"/>
    </location>
</feature>
<evidence type="ECO:0000256" key="7">
    <source>
        <dbReference type="SAM" id="MobiDB-lite"/>
    </source>
</evidence>
<feature type="transmembrane region" description="Helical" evidence="8">
    <location>
        <begin position="512"/>
        <end position="541"/>
    </location>
</feature>
<dbReference type="InterPro" id="IPR010308">
    <property type="entry name" value="TRP_C"/>
</dbReference>
<feature type="transmembrane region" description="Helical" evidence="8">
    <location>
        <begin position="689"/>
        <end position="708"/>
    </location>
</feature>
<evidence type="ECO:0000256" key="3">
    <source>
        <dbReference type="ARBA" id="ARBA00022692"/>
    </source>
</evidence>
<dbReference type="AlphaFoldDB" id="A0A081CM89"/>
<dbReference type="Pfam" id="PF14558">
    <property type="entry name" value="TRP_N"/>
    <property type="match status" value="1"/>
</dbReference>
<dbReference type="GeneID" id="26306813"/>
<evidence type="ECO:0000256" key="5">
    <source>
        <dbReference type="ARBA" id="ARBA00022989"/>
    </source>
</evidence>
<protein>
    <submittedName>
        <fullName evidence="10">Integral to membrane protein</fullName>
    </submittedName>
</protein>
<dbReference type="PANTHER" id="PTHR31145">
    <property type="entry name" value="INTEGRAL MEMBRANE PROTEIN (AFU_ORTHOLOGUE AFUA_7G01610)"/>
    <property type="match status" value="1"/>
</dbReference>
<dbReference type="GO" id="GO:0016020">
    <property type="term" value="C:membrane"/>
    <property type="evidence" value="ECO:0007669"/>
    <property type="project" value="UniProtKB-SubCell"/>
</dbReference>